<keyword evidence="2" id="KW-1133">Transmembrane helix</keyword>
<keyword evidence="2" id="KW-0472">Membrane</keyword>
<dbReference type="Gene3D" id="1.20.1250.20">
    <property type="entry name" value="MFS general substrate transporter like domains"/>
    <property type="match status" value="2"/>
</dbReference>
<feature type="transmembrane region" description="Helical" evidence="2">
    <location>
        <begin position="20"/>
        <end position="46"/>
    </location>
</feature>
<dbReference type="InterPro" id="IPR050327">
    <property type="entry name" value="Proton-linked_MCT"/>
</dbReference>
<keyword evidence="5" id="KW-1185">Reference proteome</keyword>
<feature type="transmembrane region" description="Helical" evidence="2">
    <location>
        <begin position="308"/>
        <end position="328"/>
    </location>
</feature>
<dbReference type="PANTHER" id="PTHR11360:SF284">
    <property type="entry name" value="EG:103B4.3 PROTEIN-RELATED"/>
    <property type="match status" value="1"/>
</dbReference>
<comment type="caution">
    <text evidence="4">The sequence shown here is derived from an EMBL/GenBank/DDBJ whole genome shotgun (WGS) entry which is preliminary data.</text>
</comment>
<dbReference type="GO" id="GO:0016020">
    <property type="term" value="C:membrane"/>
    <property type="evidence" value="ECO:0007669"/>
    <property type="project" value="UniProtKB-SubCell"/>
</dbReference>
<dbReference type="EMBL" id="UYJE01005605">
    <property type="protein sequence ID" value="VDI38580.1"/>
    <property type="molecule type" value="Genomic_DNA"/>
</dbReference>
<dbReference type="PROSITE" id="PS51257">
    <property type="entry name" value="PROKAR_LIPOPROTEIN"/>
    <property type="match status" value="1"/>
</dbReference>
<dbReference type="PROSITE" id="PS50850">
    <property type="entry name" value="MFS"/>
    <property type="match status" value="1"/>
</dbReference>
<dbReference type="Proteomes" id="UP000596742">
    <property type="component" value="Unassembled WGS sequence"/>
</dbReference>
<dbReference type="AlphaFoldDB" id="A0A8B6EU32"/>
<feature type="transmembrane region" description="Helical" evidence="2">
    <location>
        <begin position="86"/>
        <end position="107"/>
    </location>
</feature>
<feature type="transmembrane region" description="Helical" evidence="2">
    <location>
        <begin position="250"/>
        <end position="269"/>
    </location>
</feature>
<feature type="transmembrane region" description="Helical" evidence="2">
    <location>
        <begin position="145"/>
        <end position="165"/>
    </location>
</feature>
<dbReference type="Pfam" id="PF07690">
    <property type="entry name" value="MFS_1"/>
    <property type="match status" value="1"/>
</dbReference>
<feature type="transmembrane region" description="Helical" evidence="2">
    <location>
        <begin position="58"/>
        <end position="79"/>
    </location>
</feature>
<protein>
    <recommendedName>
        <fullName evidence="3">Major facilitator superfamily (MFS) profile domain-containing protein</fullName>
    </recommendedName>
</protein>
<feature type="transmembrane region" description="Helical" evidence="2">
    <location>
        <begin position="369"/>
        <end position="389"/>
    </location>
</feature>
<dbReference type="InterPro" id="IPR020846">
    <property type="entry name" value="MFS_dom"/>
</dbReference>
<evidence type="ECO:0000256" key="2">
    <source>
        <dbReference type="SAM" id="Phobius"/>
    </source>
</evidence>
<proteinExistence type="predicted"/>
<sequence>MNPKYNEEKNKDLDQGWAWVIMVAACVAGIINGLLIYGAGVVHVALLQRFEEDNAYTALIGSIFTSLLSLIGPLASMLINIYSCRMTMIVGGIVMFIGFVSSFFASYNLNYILITYGIISGTGLGLCATPPLVIIGYFFHLKRGLALAVVVSGAGFGMFIAGPFLQALINQYGLQGAFLVLGAISSNQIVIGTLMRPSDLENRHKTDLKRKRDMDRMTSKSNNTIFYTLKNLLHFDILSDKSFMFCSLQYLLWSIPFSILLLHLTNYAVLQGSSKENAALLITYMGISAIFGKIITGLSVGHNGLDPVLLNFGFNGISGLLTILFPLYSGTFQGQTIFALLFGFYSGGLTTMINPLCMELIGVSKVSSGIGTMYFISGFGYIIGPPIAGFVVDNGGTYEDSFILCGILFLLAAVFTLISNNWRIPTKEIVAVSLENLKDPSLSIRNDELHPDGHISMEIHPTCNSKDVISEYSDVAEKNADGSPNNQDRVNMKSSYEKFRHNLSYGYKAVDTLLNSSDNDHILEQDLSIDECTHINVQ</sequence>
<dbReference type="PANTHER" id="PTHR11360">
    <property type="entry name" value="MONOCARBOXYLATE TRANSPORTER"/>
    <property type="match status" value="1"/>
</dbReference>
<evidence type="ECO:0000256" key="1">
    <source>
        <dbReference type="ARBA" id="ARBA00004141"/>
    </source>
</evidence>
<evidence type="ECO:0000259" key="3">
    <source>
        <dbReference type="PROSITE" id="PS50850"/>
    </source>
</evidence>
<dbReference type="OrthoDB" id="6111965at2759"/>
<feature type="transmembrane region" description="Helical" evidence="2">
    <location>
        <begin position="113"/>
        <end position="138"/>
    </location>
</feature>
<feature type="transmembrane region" description="Helical" evidence="2">
    <location>
        <begin position="177"/>
        <end position="195"/>
    </location>
</feature>
<dbReference type="InterPro" id="IPR036259">
    <property type="entry name" value="MFS_trans_sf"/>
</dbReference>
<feature type="transmembrane region" description="Helical" evidence="2">
    <location>
        <begin position="281"/>
        <end position="301"/>
    </location>
</feature>
<evidence type="ECO:0000313" key="4">
    <source>
        <dbReference type="EMBL" id="VDI38580.1"/>
    </source>
</evidence>
<feature type="domain" description="Major facilitator superfamily (MFS) profile" evidence="3">
    <location>
        <begin position="21"/>
        <end position="424"/>
    </location>
</feature>
<keyword evidence="2" id="KW-0812">Transmembrane</keyword>
<dbReference type="CDD" id="cd17352">
    <property type="entry name" value="MFS_MCT_SLC16"/>
    <property type="match status" value="1"/>
</dbReference>
<name>A0A8B6EU32_MYTGA</name>
<dbReference type="GO" id="GO:0008028">
    <property type="term" value="F:monocarboxylic acid transmembrane transporter activity"/>
    <property type="evidence" value="ECO:0007669"/>
    <property type="project" value="TreeGrafter"/>
</dbReference>
<dbReference type="InterPro" id="IPR011701">
    <property type="entry name" value="MFS"/>
</dbReference>
<evidence type="ECO:0000313" key="5">
    <source>
        <dbReference type="Proteomes" id="UP000596742"/>
    </source>
</evidence>
<organism evidence="4 5">
    <name type="scientific">Mytilus galloprovincialis</name>
    <name type="common">Mediterranean mussel</name>
    <dbReference type="NCBI Taxonomy" id="29158"/>
    <lineage>
        <taxon>Eukaryota</taxon>
        <taxon>Metazoa</taxon>
        <taxon>Spiralia</taxon>
        <taxon>Lophotrochozoa</taxon>
        <taxon>Mollusca</taxon>
        <taxon>Bivalvia</taxon>
        <taxon>Autobranchia</taxon>
        <taxon>Pteriomorphia</taxon>
        <taxon>Mytilida</taxon>
        <taxon>Mytiloidea</taxon>
        <taxon>Mytilidae</taxon>
        <taxon>Mytilinae</taxon>
        <taxon>Mytilus</taxon>
    </lineage>
</organism>
<gene>
    <name evidence="4" type="ORF">MGAL_10B080277</name>
</gene>
<accession>A0A8B6EU32</accession>
<comment type="subcellular location">
    <subcellularLocation>
        <location evidence="1">Membrane</location>
        <topology evidence="1">Multi-pass membrane protein</topology>
    </subcellularLocation>
</comment>
<feature type="transmembrane region" description="Helical" evidence="2">
    <location>
        <begin position="401"/>
        <end position="418"/>
    </location>
</feature>
<dbReference type="SUPFAM" id="SSF103473">
    <property type="entry name" value="MFS general substrate transporter"/>
    <property type="match status" value="1"/>
</dbReference>
<feature type="transmembrane region" description="Helical" evidence="2">
    <location>
        <begin position="334"/>
        <end position="357"/>
    </location>
</feature>
<reference evidence="4" key="1">
    <citation type="submission" date="2018-11" db="EMBL/GenBank/DDBJ databases">
        <authorList>
            <person name="Alioto T."/>
            <person name="Alioto T."/>
        </authorList>
    </citation>
    <scope>NUCLEOTIDE SEQUENCE</scope>
</reference>